<evidence type="ECO:0000256" key="2">
    <source>
        <dbReference type="SAM" id="Phobius"/>
    </source>
</evidence>
<organism evidence="3 5">
    <name type="scientific">Caenorhabditis nigoni</name>
    <dbReference type="NCBI Taxonomy" id="1611254"/>
    <lineage>
        <taxon>Eukaryota</taxon>
        <taxon>Metazoa</taxon>
        <taxon>Ecdysozoa</taxon>
        <taxon>Nematoda</taxon>
        <taxon>Chromadorea</taxon>
        <taxon>Rhabditida</taxon>
        <taxon>Rhabditina</taxon>
        <taxon>Rhabditomorpha</taxon>
        <taxon>Rhabditoidea</taxon>
        <taxon>Rhabditidae</taxon>
        <taxon>Peloderinae</taxon>
        <taxon>Caenorhabditis</taxon>
    </lineage>
</organism>
<evidence type="ECO:0000313" key="4">
    <source>
        <dbReference type="EMBL" id="PIC26085.1"/>
    </source>
</evidence>
<comment type="caution">
    <text evidence="3">The sequence shown here is derived from an EMBL/GenBank/DDBJ whole genome shotgun (WGS) entry which is preliminary data.</text>
</comment>
<feature type="region of interest" description="Disordered" evidence="1">
    <location>
        <begin position="345"/>
        <end position="364"/>
    </location>
</feature>
<evidence type="ECO:0000313" key="5">
    <source>
        <dbReference type="Proteomes" id="UP000230233"/>
    </source>
</evidence>
<keyword evidence="5" id="KW-1185">Reference proteome</keyword>
<keyword evidence="2" id="KW-1133">Transmembrane helix</keyword>
<proteinExistence type="predicted"/>
<keyword evidence="2" id="KW-0472">Membrane</keyword>
<gene>
    <name evidence="4" type="primary">Cnig_chr_V.g18769</name>
    <name evidence="4" type="ORF">B9Z55_018769</name>
    <name evidence="3" type="ORF">B9Z55_029086</name>
</gene>
<feature type="transmembrane region" description="Helical" evidence="2">
    <location>
        <begin position="118"/>
        <end position="142"/>
    </location>
</feature>
<accession>A0A2G5S944</accession>
<feature type="transmembrane region" description="Helical" evidence="2">
    <location>
        <begin position="293"/>
        <end position="317"/>
    </location>
</feature>
<name>A0A2G5S944_9PELO</name>
<dbReference type="EMBL" id="PDUG01000005">
    <property type="protein sequence ID" value="PIC26085.1"/>
    <property type="molecule type" value="Genomic_DNA"/>
</dbReference>
<feature type="compositionally biased region" description="Pro residues" evidence="1">
    <location>
        <begin position="353"/>
        <end position="364"/>
    </location>
</feature>
<dbReference type="Proteomes" id="UP000230233">
    <property type="component" value="Chromosome V"/>
</dbReference>
<dbReference type="OrthoDB" id="5835026at2759"/>
<reference evidence="5" key="1">
    <citation type="submission" date="2017-10" db="EMBL/GenBank/DDBJ databases">
        <title>Rapid genome shrinkage in a self-fertile nematode reveals novel sperm competition proteins.</title>
        <authorList>
            <person name="Yin D."/>
            <person name="Schwarz E.M."/>
            <person name="Thomas C.G."/>
            <person name="Felde R.L."/>
            <person name="Korf I.F."/>
            <person name="Cutter A.D."/>
            <person name="Schartner C.M."/>
            <person name="Ralston E.J."/>
            <person name="Meyer B.J."/>
            <person name="Haag E.S."/>
        </authorList>
    </citation>
    <scope>NUCLEOTIDE SEQUENCE [LARGE SCALE GENOMIC DNA]</scope>
    <source>
        <strain evidence="5">JU1422</strain>
    </source>
</reference>
<protein>
    <submittedName>
        <fullName evidence="3">Uncharacterized protein</fullName>
    </submittedName>
</protein>
<dbReference type="EMBL" id="PDUG01000090">
    <property type="protein sequence ID" value="PIC11436.1"/>
    <property type="molecule type" value="Genomic_DNA"/>
</dbReference>
<sequence>MDLDPVPGLPLLTTLYCNATTVKKKTTVKCAFPDELYTKKAFYGGPIGAGIGAVEIAILAVFVLLCFKIKHDITKTFLAIVYIPLGLSSICKVALAIYSIYEGAYGWWWSVLLMFFNFLYTTAVLCTSIGSVIFLAALIVIARRRENINICETWISYTAVLFFSVLLSGSYHFIAYQWNQLPASGLFFTYVLCTIGIIAELLVCLCVGLMCKAKPAPGTTVVVVTGDPVVDDARTRLAFGALAVLVMNIPQWFEIYVKITELFTPFLWDSDAQKKVFYTAQSIQLMNFDLIRLFLSLFMLIPLFITVTGRFAIGLLITRKPHPTPQAKATANKVFVASQNQPLLMETGEKKTPPPPTPPNRPVEHPVPAPIPAPIPVPIPAPITHQPPLVPIPHQVPVHQPHHQQQAAPPMYPGIGFAPGMLQLPNNMQTTIVYTPSMGYENANGQMHAEQFR</sequence>
<dbReference type="AlphaFoldDB" id="A0A2G5S944"/>
<evidence type="ECO:0000313" key="3">
    <source>
        <dbReference type="EMBL" id="PIC11436.1"/>
    </source>
</evidence>
<feature type="transmembrane region" description="Helical" evidence="2">
    <location>
        <begin position="77"/>
        <end position="98"/>
    </location>
</feature>
<feature type="transmembrane region" description="Helical" evidence="2">
    <location>
        <begin position="154"/>
        <end position="174"/>
    </location>
</feature>
<keyword evidence="2" id="KW-0812">Transmembrane</keyword>
<evidence type="ECO:0000256" key="1">
    <source>
        <dbReference type="SAM" id="MobiDB-lite"/>
    </source>
</evidence>
<feature type="transmembrane region" description="Helical" evidence="2">
    <location>
        <begin position="186"/>
        <end position="210"/>
    </location>
</feature>
<feature type="transmembrane region" description="Helical" evidence="2">
    <location>
        <begin position="41"/>
        <end position="65"/>
    </location>
</feature>
<reference evidence="3" key="2">
    <citation type="journal article" date="2018" name="Science">
        <title>Rapid genome shrinkage in a self-fertile nematode reveals sperm competition proteins.</title>
        <authorList>
            <person name="Yin D."/>
            <person name="Schwarz E.M."/>
            <person name="Thomas C.G."/>
            <person name="Felde R.L."/>
            <person name="Korf I.F."/>
            <person name="Cutter A.D."/>
            <person name="Schartner C.M."/>
            <person name="Ralston E.J."/>
            <person name="Meyer B.J."/>
            <person name="Haag E.S."/>
        </authorList>
    </citation>
    <scope>NUCLEOTIDE SEQUENCE</scope>
    <source>
        <strain evidence="3">JU1422</strain>
    </source>
</reference>